<dbReference type="SUPFAM" id="SSF48452">
    <property type="entry name" value="TPR-like"/>
    <property type="match status" value="2"/>
</dbReference>
<gene>
    <name evidence="6" type="ORF">SCF082_LOCUS11537</name>
</gene>
<dbReference type="PROSITE" id="PS50293">
    <property type="entry name" value="TPR_REGION"/>
    <property type="match status" value="1"/>
</dbReference>
<dbReference type="SMART" id="SM00028">
    <property type="entry name" value="TPR"/>
    <property type="match status" value="3"/>
</dbReference>
<dbReference type="PROSITE" id="PS50005">
    <property type="entry name" value="TPR"/>
    <property type="match status" value="2"/>
</dbReference>
<dbReference type="Gene3D" id="1.25.40.10">
    <property type="entry name" value="Tetratricopeptide repeat domain"/>
    <property type="match status" value="1"/>
</dbReference>
<feature type="region of interest" description="Disordered" evidence="4">
    <location>
        <begin position="461"/>
        <end position="506"/>
    </location>
</feature>
<evidence type="ECO:0000256" key="3">
    <source>
        <dbReference type="PROSITE-ProRule" id="PRU00339"/>
    </source>
</evidence>
<dbReference type="InterPro" id="IPR019734">
    <property type="entry name" value="TPR_rpt"/>
</dbReference>
<sequence length="715" mass="80602">MACDGGYPVEEDGPMEELAELQIKEEARLEKLFAEQRSEQGLDNDVTLNTFFKLFDMWIQLYRLNKCMEVLEEVVPICRKRGGDLHIKGVQALAFTLWKKSQFKDSIKLFHEIEDLIGSSAALCENMGHTYSSMGNYDEAAKYFQRALRCLDEEEKLGKKTGDRAGILLGLGLIEDRLGRFEEALASVRESQDLFRQRANGKPSSLVAKAGMSIAKILLKLALQETDSSKKQQMEEEAVEREQENVVLFEVTCGEDSPLTASALRGLGEALKRRGKIEEAVGSFARSYYIEAQKDAFDLLSIMEVHSLLFGAHMEMVKLGRPLNRASFRSYLPTVEIALQRVRNMPQDANAGAYYKVAGEFAAFAEDYLQASGLLKEALDLFKTERDEKVEGLIKHCEELKDLQDSFALNFADFSVMEAVHVERSKLVQRQKQQRQELEKKIKKLKGALKESAQKDLEALEQQHEADLASFDGKGGEGKDAIKKDGEDKDISTSAPSQDMKKFRDRNWSGLSKKELEEECTARGLGKKGSKEDLVQKLIVFQQELASKVASEAKESGKGGYTSSGVQALLAQRTNSAGALRYIHPCCNPLTKAAEEAVIVQDDEEDDEEEDDEEEEEEDDDDDEDEDGEQVDREEMERQGKREKAIQKAIQFLLKQKCQDGFPLNELVSKLEMVNVKGFAPEKLGYKTLEKFVRGQPEAVLRYRKQDQMVLPPKK</sequence>
<proteinExistence type="predicted"/>
<evidence type="ECO:0000313" key="7">
    <source>
        <dbReference type="Proteomes" id="UP001642464"/>
    </source>
</evidence>
<evidence type="ECO:0000259" key="5">
    <source>
        <dbReference type="PROSITE" id="PS50800"/>
    </source>
</evidence>
<keyword evidence="2 3" id="KW-0802">TPR repeat</keyword>
<reference evidence="6 7" key="1">
    <citation type="submission" date="2024-02" db="EMBL/GenBank/DDBJ databases">
        <authorList>
            <person name="Chen Y."/>
            <person name="Shah S."/>
            <person name="Dougan E. K."/>
            <person name="Thang M."/>
            <person name="Chan C."/>
        </authorList>
    </citation>
    <scope>NUCLEOTIDE SEQUENCE [LARGE SCALE GENOMIC DNA]</scope>
</reference>
<keyword evidence="1" id="KW-0677">Repeat</keyword>
<dbReference type="Pfam" id="PF02037">
    <property type="entry name" value="SAP"/>
    <property type="match status" value="1"/>
</dbReference>
<dbReference type="EMBL" id="CAXAMM010006836">
    <property type="protein sequence ID" value="CAK9012505.1"/>
    <property type="molecule type" value="Genomic_DNA"/>
</dbReference>
<dbReference type="PANTHER" id="PTHR45641">
    <property type="entry name" value="TETRATRICOPEPTIDE REPEAT PROTEIN (AFU_ORTHOLOGUE AFUA_6G03870)"/>
    <property type="match status" value="1"/>
</dbReference>
<feature type="region of interest" description="Disordered" evidence="4">
    <location>
        <begin position="594"/>
        <end position="642"/>
    </location>
</feature>
<evidence type="ECO:0000256" key="4">
    <source>
        <dbReference type="SAM" id="MobiDB-lite"/>
    </source>
</evidence>
<dbReference type="InterPro" id="IPR011990">
    <property type="entry name" value="TPR-like_helical_dom_sf"/>
</dbReference>
<organism evidence="6 7">
    <name type="scientific">Durusdinium trenchii</name>
    <dbReference type="NCBI Taxonomy" id="1381693"/>
    <lineage>
        <taxon>Eukaryota</taxon>
        <taxon>Sar</taxon>
        <taxon>Alveolata</taxon>
        <taxon>Dinophyceae</taxon>
        <taxon>Suessiales</taxon>
        <taxon>Symbiodiniaceae</taxon>
        <taxon>Durusdinium</taxon>
    </lineage>
</organism>
<feature type="compositionally biased region" description="Acidic residues" evidence="4">
    <location>
        <begin position="601"/>
        <end position="629"/>
    </location>
</feature>
<feature type="domain" description="SAP" evidence="5">
    <location>
        <begin position="508"/>
        <end position="542"/>
    </location>
</feature>
<accession>A0ABP0JDM5</accession>
<dbReference type="Gene3D" id="1.10.720.30">
    <property type="entry name" value="SAP domain"/>
    <property type="match status" value="1"/>
</dbReference>
<dbReference type="InterPro" id="IPR036361">
    <property type="entry name" value="SAP_dom_sf"/>
</dbReference>
<protein>
    <recommendedName>
        <fullName evidence="5">SAP domain-containing protein</fullName>
    </recommendedName>
</protein>
<feature type="compositionally biased region" description="Basic and acidic residues" evidence="4">
    <location>
        <begin position="630"/>
        <end position="642"/>
    </location>
</feature>
<name>A0ABP0JDM5_9DINO</name>
<feature type="repeat" description="TPR" evidence="3">
    <location>
        <begin position="121"/>
        <end position="154"/>
    </location>
</feature>
<evidence type="ECO:0000313" key="6">
    <source>
        <dbReference type="EMBL" id="CAK9012505.1"/>
    </source>
</evidence>
<feature type="repeat" description="TPR" evidence="3">
    <location>
        <begin position="261"/>
        <end position="294"/>
    </location>
</feature>
<dbReference type="Proteomes" id="UP001642464">
    <property type="component" value="Unassembled WGS sequence"/>
</dbReference>
<dbReference type="Pfam" id="PF13424">
    <property type="entry name" value="TPR_12"/>
    <property type="match status" value="1"/>
</dbReference>
<dbReference type="PROSITE" id="PS50800">
    <property type="entry name" value="SAP"/>
    <property type="match status" value="1"/>
</dbReference>
<evidence type="ECO:0000256" key="2">
    <source>
        <dbReference type="ARBA" id="ARBA00022803"/>
    </source>
</evidence>
<feature type="compositionally biased region" description="Basic and acidic residues" evidence="4">
    <location>
        <begin position="474"/>
        <end position="491"/>
    </location>
</feature>
<evidence type="ECO:0000256" key="1">
    <source>
        <dbReference type="ARBA" id="ARBA00022737"/>
    </source>
</evidence>
<keyword evidence="7" id="KW-1185">Reference proteome</keyword>
<comment type="caution">
    <text evidence="6">The sequence shown here is derived from an EMBL/GenBank/DDBJ whole genome shotgun (WGS) entry which is preliminary data.</text>
</comment>
<dbReference type="InterPro" id="IPR003034">
    <property type="entry name" value="SAP_dom"/>
</dbReference>